<comment type="caution">
    <text evidence="1">The sequence shown here is derived from an EMBL/GenBank/DDBJ whole genome shotgun (WGS) entry which is preliminary data.</text>
</comment>
<evidence type="ECO:0000313" key="1">
    <source>
        <dbReference type="EMBL" id="KAF9649977.1"/>
    </source>
</evidence>
<name>A0ACB6ZK50_THEGA</name>
<protein>
    <submittedName>
        <fullName evidence="1">Uncharacterized protein</fullName>
    </submittedName>
</protein>
<gene>
    <name evidence="1" type="ORF">BDM02DRAFT_3093894</name>
</gene>
<reference evidence="1" key="2">
    <citation type="journal article" date="2020" name="Nat. Commun.">
        <title>Large-scale genome sequencing of mycorrhizal fungi provides insights into the early evolution of symbiotic traits.</title>
        <authorList>
            <person name="Miyauchi S."/>
            <person name="Kiss E."/>
            <person name="Kuo A."/>
            <person name="Drula E."/>
            <person name="Kohler A."/>
            <person name="Sanchez-Garcia M."/>
            <person name="Morin E."/>
            <person name="Andreopoulos B."/>
            <person name="Barry K.W."/>
            <person name="Bonito G."/>
            <person name="Buee M."/>
            <person name="Carver A."/>
            <person name="Chen C."/>
            <person name="Cichocki N."/>
            <person name="Clum A."/>
            <person name="Culley D."/>
            <person name="Crous P.W."/>
            <person name="Fauchery L."/>
            <person name="Girlanda M."/>
            <person name="Hayes R.D."/>
            <person name="Keri Z."/>
            <person name="LaButti K."/>
            <person name="Lipzen A."/>
            <person name="Lombard V."/>
            <person name="Magnuson J."/>
            <person name="Maillard F."/>
            <person name="Murat C."/>
            <person name="Nolan M."/>
            <person name="Ohm R.A."/>
            <person name="Pangilinan J."/>
            <person name="Pereira M.F."/>
            <person name="Perotto S."/>
            <person name="Peter M."/>
            <person name="Pfister S."/>
            <person name="Riley R."/>
            <person name="Sitrit Y."/>
            <person name="Stielow J.B."/>
            <person name="Szollosi G."/>
            <person name="Zifcakova L."/>
            <person name="Stursova M."/>
            <person name="Spatafora J.W."/>
            <person name="Tedersoo L."/>
            <person name="Vaario L.M."/>
            <person name="Yamada A."/>
            <person name="Yan M."/>
            <person name="Wang P."/>
            <person name="Xu J."/>
            <person name="Bruns T."/>
            <person name="Baldrian P."/>
            <person name="Vilgalys R."/>
            <person name="Dunand C."/>
            <person name="Henrissat B."/>
            <person name="Grigoriev I.V."/>
            <person name="Hibbett D."/>
            <person name="Nagy L.G."/>
            <person name="Martin F.M."/>
        </authorList>
    </citation>
    <scope>NUCLEOTIDE SEQUENCE</scope>
    <source>
        <strain evidence="1">P2</strain>
    </source>
</reference>
<keyword evidence="2" id="KW-1185">Reference proteome</keyword>
<proteinExistence type="predicted"/>
<evidence type="ECO:0000313" key="2">
    <source>
        <dbReference type="Proteomes" id="UP000886501"/>
    </source>
</evidence>
<organism evidence="1 2">
    <name type="scientific">Thelephora ganbajun</name>
    <name type="common">Ganba fungus</name>
    <dbReference type="NCBI Taxonomy" id="370292"/>
    <lineage>
        <taxon>Eukaryota</taxon>
        <taxon>Fungi</taxon>
        <taxon>Dikarya</taxon>
        <taxon>Basidiomycota</taxon>
        <taxon>Agaricomycotina</taxon>
        <taxon>Agaricomycetes</taxon>
        <taxon>Thelephorales</taxon>
        <taxon>Thelephoraceae</taxon>
        <taxon>Thelephora</taxon>
    </lineage>
</organism>
<reference evidence="1" key="1">
    <citation type="submission" date="2019-10" db="EMBL/GenBank/DDBJ databases">
        <authorList>
            <consortium name="DOE Joint Genome Institute"/>
            <person name="Kuo A."/>
            <person name="Miyauchi S."/>
            <person name="Kiss E."/>
            <person name="Drula E."/>
            <person name="Kohler A."/>
            <person name="Sanchez-Garcia M."/>
            <person name="Andreopoulos B."/>
            <person name="Barry K.W."/>
            <person name="Bonito G."/>
            <person name="Buee M."/>
            <person name="Carver A."/>
            <person name="Chen C."/>
            <person name="Cichocki N."/>
            <person name="Clum A."/>
            <person name="Culley D."/>
            <person name="Crous P.W."/>
            <person name="Fauchery L."/>
            <person name="Girlanda M."/>
            <person name="Hayes R."/>
            <person name="Keri Z."/>
            <person name="Labutti K."/>
            <person name="Lipzen A."/>
            <person name="Lombard V."/>
            <person name="Magnuson J."/>
            <person name="Maillard F."/>
            <person name="Morin E."/>
            <person name="Murat C."/>
            <person name="Nolan M."/>
            <person name="Ohm R."/>
            <person name="Pangilinan J."/>
            <person name="Pereira M."/>
            <person name="Perotto S."/>
            <person name="Peter M."/>
            <person name="Riley R."/>
            <person name="Sitrit Y."/>
            <person name="Stielow B."/>
            <person name="Szollosi G."/>
            <person name="Zifcakova L."/>
            <person name="Stursova M."/>
            <person name="Spatafora J.W."/>
            <person name="Tedersoo L."/>
            <person name="Vaario L.-M."/>
            <person name="Yamada A."/>
            <person name="Yan M."/>
            <person name="Wang P."/>
            <person name="Xu J."/>
            <person name="Bruns T."/>
            <person name="Baldrian P."/>
            <person name="Vilgalys R."/>
            <person name="Henrissat B."/>
            <person name="Grigoriev I.V."/>
            <person name="Hibbett D."/>
            <person name="Nagy L.G."/>
            <person name="Martin F.M."/>
        </authorList>
    </citation>
    <scope>NUCLEOTIDE SEQUENCE</scope>
    <source>
        <strain evidence="1">P2</strain>
    </source>
</reference>
<feature type="non-terminal residue" evidence="1">
    <location>
        <position position="1"/>
    </location>
</feature>
<sequence length="71" mass="8273">FQRMEMFVEFKRGDTSDPFHSHDQLPFEKLFEAACATRGQTVLYSACLQTCQFRTWAFSVGVFGKVARLFR</sequence>
<dbReference type="EMBL" id="MU117990">
    <property type="protein sequence ID" value="KAF9649977.1"/>
    <property type="molecule type" value="Genomic_DNA"/>
</dbReference>
<dbReference type="Proteomes" id="UP000886501">
    <property type="component" value="Unassembled WGS sequence"/>
</dbReference>
<accession>A0ACB6ZK50</accession>